<feature type="region of interest" description="Disordered" evidence="1">
    <location>
        <begin position="46"/>
        <end position="73"/>
    </location>
</feature>
<organism evidence="2 3">
    <name type="scientific">[Roseibacterium] beibuensis</name>
    <dbReference type="NCBI Taxonomy" id="1193142"/>
    <lineage>
        <taxon>Bacteria</taxon>
        <taxon>Pseudomonadati</taxon>
        <taxon>Pseudomonadota</taxon>
        <taxon>Alphaproteobacteria</taxon>
        <taxon>Rhodobacterales</taxon>
        <taxon>Roseobacteraceae</taxon>
        <taxon>Roseicyclus</taxon>
    </lineage>
</organism>
<comment type="caution">
    <text evidence="2">The sequence shown here is derived from an EMBL/GenBank/DDBJ whole genome shotgun (WGS) entry which is preliminary data.</text>
</comment>
<gene>
    <name evidence="2" type="ORF">GCM10023209_01740</name>
</gene>
<sequence>MARQPVRSLGAGGGLPCGQILDALGANAEFHKMNGHGSLLTQYLARPQRREKGRGGPGRDNPVCCRRDPAGVR</sequence>
<evidence type="ECO:0000313" key="2">
    <source>
        <dbReference type="EMBL" id="GAA5064847.1"/>
    </source>
</evidence>
<evidence type="ECO:0000256" key="1">
    <source>
        <dbReference type="SAM" id="MobiDB-lite"/>
    </source>
</evidence>
<reference evidence="3" key="1">
    <citation type="journal article" date="2019" name="Int. J. Syst. Evol. Microbiol.">
        <title>The Global Catalogue of Microorganisms (GCM) 10K type strain sequencing project: providing services to taxonomists for standard genome sequencing and annotation.</title>
        <authorList>
            <consortium name="The Broad Institute Genomics Platform"/>
            <consortium name="The Broad Institute Genome Sequencing Center for Infectious Disease"/>
            <person name="Wu L."/>
            <person name="Ma J."/>
        </authorList>
    </citation>
    <scope>NUCLEOTIDE SEQUENCE [LARGE SCALE GENOMIC DNA]</scope>
    <source>
        <strain evidence="3">JCM 18015</strain>
    </source>
</reference>
<dbReference type="Proteomes" id="UP001499910">
    <property type="component" value="Unassembled WGS sequence"/>
</dbReference>
<protein>
    <submittedName>
        <fullName evidence="2">Uncharacterized protein</fullName>
    </submittedName>
</protein>
<keyword evidence="3" id="KW-1185">Reference proteome</keyword>
<evidence type="ECO:0000313" key="3">
    <source>
        <dbReference type="Proteomes" id="UP001499910"/>
    </source>
</evidence>
<dbReference type="EMBL" id="BAABHW010000001">
    <property type="protein sequence ID" value="GAA5064847.1"/>
    <property type="molecule type" value="Genomic_DNA"/>
</dbReference>
<accession>A0ABP9KVW4</accession>
<name>A0ABP9KVW4_9RHOB</name>
<proteinExistence type="predicted"/>